<evidence type="ECO:0000313" key="1">
    <source>
        <dbReference type="EMBL" id="EDK34575.1"/>
    </source>
</evidence>
<gene>
    <name evidence="1" type="ordered locus">CKL_2563</name>
</gene>
<accession>A5N0C9</accession>
<dbReference type="RefSeq" id="WP_012102905.1">
    <property type="nucleotide sequence ID" value="NC_009706.1"/>
</dbReference>
<dbReference type="HOGENOM" id="CLU_104502_0_0_9"/>
<dbReference type="AlphaFoldDB" id="A5N0C9"/>
<dbReference type="KEGG" id="ckl:CKL_2563"/>
<protein>
    <submittedName>
        <fullName evidence="1">Uncharacterized protein</fullName>
    </submittedName>
</protein>
<proteinExistence type="predicted"/>
<dbReference type="STRING" id="431943.CKL_2563"/>
<dbReference type="Proteomes" id="UP000002411">
    <property type="component" value="Chromosome"/>
</dbReference>
<evidence type="ECO:0000313" key="2">
    <source>
        <dbReference type="Proteomes" id="UP000002411"/>
    </source>
</evidence>
<sequence>MSRAKEADFYYGSVLSALFNNKNGSITPAIVEGNDRRIYNFITDNTEFKLFIKYRSDKQNTKKNEYSSWLFTLTDDNIKELCQYLKEGCNLIVALVCGVKSLKKSQIALLDKDQIQEIIDLNKTSITISRKNHEKKFRISEYQ</sequence>
<name>A5N0C9_CLOK5</name>
<dbReference type="eggNOG" id="ENOG5032R2I">
    <property type="taxonomic scope" value="Bacteria"/>
</dbReference>
<reference evidence="1 2" key="1">
    <citation type="journal article" date="2008" name="Proc. Natl. Acad. Sci. U.S.A.">
        <title>The genome of Clostridium kluyveri, a strict anaerobe with unique metabolic features.</title>
        <authorList>
            <person name="Seedorf H."/>
            <person name="Fricke W.F."/>
            <person name="Veith B."/>
            <person name="Brueggemann H."/>
            <person name="Liesegang H."/>
            <person name="Strittmatter A."/>
            <person name="Miethke M."/>
            <person name="Buckel W."/>
            <person name="Hinderberger J."/>
            <person name="Li F."/>
            <person name="Hagemeier C."/>
            <person name="Thauer R.K."/>
            <person name="Gottschalk G."/>
        </authorList>
    </citation>
    <scope>NUCLEOTIDE SEQUENCE [LARGE SCALE GENOMIC DNA]</scope>
    <source>
        <strain evidence="2">ATCC 8527 / DSM 555 / NCIMB 10680</strain>
    </source>
</reference>
<keyword evidence="2" id="KW-1185">Reference proteome</keyword>
<organism evidence="1 2">
    <name type="scientific">Clostridium kluyveri (strain ATCC 8527 / DSM 555 / NBRC 12016 / NCIMB 10680 / K1)</name>
    <dbReference type="NCBI Taxonomy" id="431943"/>
    <lineage>
        <taxon>Bacteria</taxon>
        <taxon>Bacillati</taxon>
        <taxon>Bacillota</taxon>
        <taxon>Clostridia</taxon>
        <taxon>Eubacteriales</taxon>
        <taxon>Clostridiaceae</taxon>
        <taxon>Clostridium</taxon>
    </lineage>
</organism>
<dbReference type="EMBL" id="CP000673">
    <property type="protein sequence ID" value="EDK34575.1"/>
    <property type="molecule type" value="Genomic_DNA"/>
</dbReference>